<dbReference type="EMBL" id="CM026424">
    <property type="protein sequence ID" value="KAG0578401.1"/>
    <property type="molecule type" value="Genomic_DNA"/>
</dbReference>
<keyword evidence="2" id="KW-0812">Transmembrane</keyword>
<dbReference type="AlphaFoldDB" id="A0A8T0I6S5"/>
<keyword evidence="4" id="KW-1185">Reference proteome</keyword>
<feature type="compositionally biased region" description="Low complexity" evidence="1">
    <location>
        <begin position="25"/>
        <end position="38"/>
    </location>
</feature>
<accession>A0A8T0I6S5</accession>
<feature type="transmembrane region" description="Helical" evidence="2">
    <location>
        <begin position="101"/>
        <end position="122"/>
    </location>
</feature>
<proteinExistence type="predicted"/>
<dbReference type="PANTHER" id="PTHR33287">
    <property type="entry name" value="OS03G0453550 PROTEIN"/>
    <property type="match status" value="1"/>
</dbReference>
<feature type="transmembrane region" description="Helical" evidence="2">
    <location>
        <begin position="71"/>
        <end position="89"/>
    </location>
</feature>
<evidence type="ECO:0000256" key="1">
    <source>
        <dbReference type="SAM" id="MobiDB-lite"/>
    </source>
</evidence>
<organism evidence="3 4">
    <name type="scientific">Ceratodon purpureus</name>
    <name type="common">Fire moss</name>
    <name type="synonym">Dicranum purpureum</name>
    <dbReference type="NCBI Taxonomy" id="3225"/>
    <lineage>
        <taxon>Eukaryota</taxon>
        <taxon>Viridiplantae</taxon>
        <taxon>Streptophyta</taxon>
        <taxon>Embryophyta</taxon>
        <taxon>Bryophyta</taxon>
        <taxon>Bryophytina</taxon>
        <taxon>Bryopsida</taxon>
        <taxon>Dicranidae</taxon>
        <taxon>Pseudoditrichales</taxon>
        <taxon>Ditrichaceae</taxon>
        <taxon>Ceratodon</taxon>
    </lineage>
</organism>
<reference evidence="3" key="1">
    <citation type="submission" date="2020-06" db="EMBL/GenBank/DDBJ databases">
        <title>WGS assembly of Ceratodon purpureus strain R40.</title>
        <authorList>
            <person name="Carey S.B."/>
            <person name="Jenkins J."/>
            <person name="Shu S."/>
            <person name="Lovell J.T."/>
            <person name="Sreedasyam A."/>
            <person name="Maumus F."/>
            <person name="Tiley G.P."/>
            <person name="Fernandez-Pozo N."/>
            <person name="Barry K."/>
            <person name="Chen C."/>
            <person name="Wang M."/>
            <person name="Lipzen A."/>
            <person name="Daum C."/>
            <person name="Saski C.A."/>
            <person name="Payton A.C."/>
            <person name="Mcbreen J.C."/>
            <person name="Conrad R.E."/>
            <person name="Kollar L.M."/>
            <person name="Olsson S."/>
            <person name="Huttunen S."/>
            <person name="Landis J.B."/>
            <person name="Wickett N.J."/>
            <person name="Johnson M.G."/>
            <person name="Rensing S.A."/>
            <person name="Grimwood J."/>
            <person name="Schmutz J."/>
            <person name="Mcdaniel S.F."/>
        </authorList>
    </citation>
    <scope>NUCLEOTIDE SEQUENCE</scope>
    <source>
        <strain evidence="3">R40</strain>
    </source>
</reference>
<dbReference type="PANTHER" id="PTHR33287:SF11">
    <property type="entry name" value="OS03G0778400 PROTEIN"/>
    <property type="match status" value="1"/>
</dbReference>
<protein>
    <submittedName>
        <fullName evidence="3">Uncharacterized protein</fullName>
    </submittedName>
</protein>
<gene>
    <name evidence="3" type="ORF">KC19_4G019900</name>
</gene>
<sequence length="234" mass="26595">MTKGKESPEILAEGSKSGDTQGLKSSGDPQSSSSISDENNSRLEDLKTERKEELQNAALYTARCTSHKTDLYQLLGFYTVFQGVVFNTVATSPKLTCQTSLLPAILCILAFVGVLCSVLYKLDDYKTDKQKLIKSEHLAKFVKNKIEKLKDSGNLDFNDLYTAFKEKQNKKIKEDEWTRLMFKGILVLFLISFTATVLTCCIIVRCWDLEHNELMLCAFNRCWEKNVTVHMHKL</sequence>
<feature type="compositionally biased region" description="Basic and acidic residues" evidence="1">
    <location>
        <begin position="39"/>
        <end position="48"/>
    </location>
</feature>
<keyword evidence="2" id="KW-1133">Transmembrane helix</keyword>
<name>A0A8T0I6S5_CERPU</name>
<dbReference type="Proteomes" id="UP000822688">
    <property type="component" value="Chromosome 4"/>
</dbReference>
<evidence type="ECO:0000256" key="2">
    <source>
        <dbReference type="SAM" id="Phobius"/>
    </source>
</evidence>
<evidence type="ECO:0000313" key="4">
    <source>
        <dbReference type="Proteomes" id="UP000822688"/>
    </source>
</evidence>
<comment type="caution">
    <text evidence="3">The sequence shown here is derived from an EMBL/GenBank/DDBJ whole genome shotgun (WGS) entry which is preliminary data.</text>
</comment>
<keyword evidence="2" id="KW-0472">Membrane</keyword>
<evidence type="ECO:0000313" key="3">
    <source>
        <dbReference type="EMBL" id="KAG0578401.1"/>
    </source>
</evidence>
<feature type="transmembrane region" description="Helical" evidence="2">
    <location>
        <begin position="180"/>
        <end position="205"/>
    </location>
</feature>
<feature type="region of interest" description="Disordered" evidence="1">
    <location>
        <begin position="1"/>
        <end position="48"/>
    </location>
</feature>